<dbReference type="Proteomes" id="UP001530400">
    <property type="component" value="Unassembled WGS sequence"/>
</dbReference>
<dbReference type="InterPro" id="IPR032675">
    <property type="entry name" value="LRR_dom_sf"/>
</dbReference>
<organism evidence="1 2">
    <name type="scientific">Cyclotella atomus</name>
    <dbReference type="NCBI Taxonomy" id="382360"/>
    <lineage>
        <taxon>Eukaryota</taxon>
        <taxon>Sar</taxon>
        <taxon>Stramenopiles</taxon>
        <taxon>Ochrophyta</taxon>
        <taxon>Bacillariophyta</taxon>
        <taxon>Coscinodiscophyceae</taxon>
        <taxon>Thalassiosirophycidae</taxon>
        <taxon>Stephanodiscales</taxon>
        <taxon>Stephanodiscaceae</taxon>
        <taxon>Cyclotella</taxon>
    </lineage>
</organism>
<proteinExistence type="predicted"/>
<dbReference type="EMBL" id="JALLPJ020000079">
    <property type="protein sequence ID" value="KAL3803084.1"/>
    <property type="molecule type" value="Genomic_DNA"/>
</dbReference>
<accession>A0ABD3QSV1</accession>
<dbReference type="AlphaFoldDB" id="A0ABD3QSV1"/>
<dbReference type="Gene3D" id="3.80.10.10">
    <property type="entry name" value="Ribonuclease Inhibitor"/>
    <property type="match status" value="1"/>
</dbReference>
<reference evidence="1 2" key="1">
    <citation type="submission" date="2024-10" db="EMBL/GenBank/DDBJ databases">
        <title>Updated reference genomes for cyclostephanoid diatoms.</title>
        <authorList>
            <person name="Roberts W.R."/>
            <person name="Alverson A.J."/>
        </authorList>
    </citation>
    <scope>NUCLEOTIDE SEQUENCE [LARGE SCALE GENOMIC DNA]</scope>
    <source>
        <strain evidence="1 2">AJA010-31</strain>
    </source>
</reference>
<sequence>MNDESTELTELLKQDEHRNLNLYFDISSDFVRQGINEQNTAITNITVYFGDSSCKKRAEAEGECIGKSLHVKRLDLILPPDGSAACVIPFCKGLALNRTKASFPFSYGCRVSSRSINLSGQKFGPGSLSAIIKVLLRPSSQLEELNLDGCSWFDNSYSQFDDGPLGVLGERLFLARNSTLKSLRLWIWCLEDFFSKLKGNDCFLEYIGLRGNYSINDDVISEFLRLLQPGTVAVAFLAKFGI</sequence>
<protein>
    <submittedName>
        <fullName evidence="1">Uncharacterized protein</fullName>
    </submittedName>
</protein>
<dbReference type="SUPFAM" id="SSF52047">
    <property type="entry name" value="RNI-like"/>
    <property type="match status" value="1"/>
</dbReference>
<evidence type="ECO:0000313" key="1">
    <source>
        <dbReference type="EMBL" id="KAL3803084.1"/>
    </source>
</evidence>
<evidence type="ECO:0000313" key="2">
    <source>
        <dbReference type="Proteomes" id="UP001530400"/>
    </source>
</evidence>
<gene>
    <name evidence="1" type="ORF">ACHAWO_010650</name>
</gene>
<keyword evidence="2" id="KW-1185">Reference proteome</keyword>
<name>A0ABD3QSV1_9STRA</name>
<comment type="caution">
    <text evidence="1">The sequence shown here is derived from an EMBL/GenBank/DDBJ whole genome shotgun (WGS) entry which is preliminary data.</text>
</comment>